<sequence length="258" mass="30127">MNKKKRIMSINMNDFGGKNEHLMNHRYFNNRDRKYQIDWKYWAKQVKKDETWSSLKEYILDKQPDLLVIEEMLISCYESIDFIGELEEIGYSYIEDCLPERGNYSLTMIFFRDGNPKYIHSPGKYRENRSVVCKEDDLLICGSHFPCESDEVFLNHMENFVTDYLNDDFLLVGDLNANDQTRGNKKMINRLLDKGAVDLWVMFGNDENTPTEAQYQGRLDYAIASPSLAKKVKNIEIDPFLMNAGVTDHAAIIVDINE</sequence>
<feature type="domain" description="Endonuclease/exonuclease/phosphatase" evidence="1">
    <location>
        <begin position="55"/>
        <end position="235"/>
    </location>
</feature>
<dbReference type="InterPro" id="IPR036691">
    <property type="entry name" value="Endo/exonu/phosph_ase_sf"/>
</dbReference>
<proteinExistence type="predicted"/>
<accession>A0A413SSF4</accession>
<dbReference type="Proteomes" id="UP000285642">
    <property type="component" value="Unassembled WGS sequence"/>
</dbReference>
<organism evidence="2 3">
    <name type="scientific">Dorea formicigenerans</name>
    <dbReference type="NCBI Taxonomy" id="39486"/>
    <lineage>
        <taxon>Bacteria</taxon>
        <taxon>Bacillati</taxon>
        <taxon>Bacillota</taxon>
        <taxon>Clostridia</taxon>
        <taxon>Lachnospirales</taxon>
        <taxon>Lachnospiraceae</taxon>
        <taxon>Dorea</taxon>
    </lineage>
</organism>
<dbReference type="GO" id="GO:0004527">
    <property type="term" value="F:exonuclease activity"/>
    <property type="evidence" value="ECO:0007669"/>
    <property type="project" value="UniProtKB-KW"/>
</dbReference>
<dbReference type="Pfam" id="PF03372">
    <property type="entry name" value="Exo_endo_phos"/>
    <property type="match status" value="1"/>
</dbReference>
<evidence type="ECO:0000313" key="2">
    <source>
        <dbReference type="EMBL" id="RHA71351.1"/>
    </source>
</evidence>
<gene>
    <name evidence="2" type="ORF">DW924_04805</name>
</gene>
<dbReference type="GO" id="GO:0004519">
    <property type="term" value="F:endonuclease activity"/>
    <property type="evidence" value="ECO:0007669"/>
    <property type="project" value="UniProtKB-KW"/>
</dbReference>
<evidence type="ECO:0000259" key="1">
    <source>
        <dbReference type="Pfam" id="PF03372"/>
    </source>
</evidence>
<keyword evidence="2" id="KW-0540">Nuclease</keyword>
<evidence type="ECO:0000313" key="3">
    <source>
        <dbReference type="Proteomes" id="UP000285642"/>
    </source>
</evidence>
<dbReference type="InterPro" id="IPR005135">
    <property type="entry name" value="Endo/exonuclease/phosphatase"/>
</dbReference>
<keyword evidence="2" id="KW-0255">Endonuclease</keyword>
<protein>
    <submittedName>
        <fullName evidence="2">Endonuclease/exonuclease/phosphatase family protein</fullName>
    </submittedName>
</protein>
<comment type="caution">
    <text evidence="2">The sequence shown here is derived from an EMBL/GenBank/DDBJ whole genome shotgun (WGS) entry which is preliminary data.</text>
</comment>
<keyword evidence="2" id="KW-0378">Hydrolase</keyword>
<dbReference type="Gene3D" id="3.60.10.10">
    <property type="entry name" value="Endonuclease/exonuclease/phosphatase"/>
    <property type="match status" value="1"/>
</dbReference>
<dbReference type="AlphaFoldDB" id="A0A413SSF4"/>
<keyword evidence="2" id="KW-0269">Exonuclease</keyword>
<dbReference type="SUPFAM" id="SSF56219">
    <property type="entry name" value="DNase I-like"/>
    <property type="match status" value="1"/>
</dbReference>
<dbReference type="EMBL" id="QSFS01000004">
    <property type="protein sequence ID" value="RHA71351.1"/>
    <property type="molecule type" value="Genomic_DNA"/>
</dbReference>
<dbReference type="RefSeq" id="WP_118364244.1">
    <property type="nucleotide sequence ID" value="NZ_QSFS01000004.1"/>
</dbReference>
<name>A0A413SSF4_9FIRM</name>
<reference evidence="2 3" key="1">
    <citation type="submission" date="2018-08" db="EMBL/GenBank/DDBJ databases">
        <title>A genome reference for cultivated species of the human gut microbiota.</title>
        <authorList>
            <person name="Zou Y."/>
            <person name="Xue W."/>
            <person name="Luo G."/>
        </authorList>
    </citation>
    <scope>NUCLEOTIDE SEQUENCE [LARGE SCALE GENOMIC DNA]</scope>
    <source>
        <strain evidence="2 3">AM42-8</strain>
    </source>
</reference>